<name>A0A4V3I3M5_9PEZI</name>
<keyword evidence="3" id="KW-1185">Reference proteome</keyword>
<evidence type="ECO:0000256" key="1">
    <source>
        <dbReference type="SAM" id="SignalP"/>
    </source>
</evidence>
<sequence length="96" mass="10257">MFKLTAIAALFAAFAVAQEPEYKYTYVDGSSDMFCNAGTAQDSEITCVFGEYVYCCTDDKVGTPAFPTHRKCSKGANPCTATDPSGKVVQGIARCC</sequence>
<keyword evidence="1" id="KW-0732">Signal</keyword>
<evidence type="ECO:0008006" key="4">
    <source>
        <dbReference type="Google" id="ProtNLM"/>
    </source>
</evidence>
<comment type="caution">
    <text evidence="2">The sequence shown here is derived from an EMBL/GenBank/DDBJ whole genome shotgun (WGS) entry which is preliminary data.</text>
</comment>
<dbReference type="AlphaFoldDB" id="A0A4V3I3M5"/>
<evidence type="ECO:0000313" key="3">
    <source>
        <dbReference type="Proteomes" id="UP000295604"/>
    </source>
</evidence>
<feature type="chain" id="PRO_5020808860" description="Secreted protein" evidence="1">
    <location>
        <begin position="18"/>
        <end position="96"/>
    </location>
</feature>
<feature type="signal peptide" evidence="1">
    <location>
        <begin position="1"/>
        <end position="17"/>
    </location>
</feature>
<dbReference type="Proteomes" id="UP000295604">
    <property type="component" value="Unassembled WGS sequence"/>
</dbReference>
<reference evidence="2 3" key="1">
    <citation type="submission" date="2018-11" db="EMBL/GenBank/DDBJ databases">
        <title>Genome sequence and assembly of Colletotrichum sidae.</title>
        <authorList>
            <person name="Gan P."/>
            <person name="Shirasu K."/>
        </authorList>
    </citation>
    <scope>NUCLEOTIDE SEQUENCE [LARGE SCALE GENOMIC DNA]</scope>
    <source>
        <strain evidence="2 3">CBS 518.97</strain>
    </source>
</reference>
<gene>
    <name evidence="2" type="ORF">C8034_v009673</name>
</gene>
<protein>
    <recommendedName>
        <fullName evidence="4">Secreted protein</fullName>
    </recommendedName>
</protein>
<evidence type="ECO:0000313" key="2">
    <source>
        <dbReference type="EMBL" id="TEA19449.1"/>
    </source>
</evidence>
<dbReference type="EMBL" id="QAPF01000047">
    <property type="protein sequence ID" value="TEA19449.1"/>
    <property type="molecule type" value="Genomic_DNA"/>
</dbReference>
<proteinExistence type="predicted"/>
<accession>A0A4V3I3M5</accession>
<organism evidence="2 3">
    <name type="scientific">Colletotrichum sidae</name>
    <dbReference type="NCBI Taxonomy" id="1347389"/>
    <lineage>
        <taxon>Eukaryota</taxon>
        <taxon>Fungi</taxon>
        <taxon>Dikarya</taxon>
        <taxon>Ascomycota</taxon>
        <taxon>Pezizomycotina</taxon>
        <taxon>Sordariomycetes</taxon>
        <taxon>Hypocreomycetidae</taxon>
        <taxon>Glomerellales</taxon>
        <taxon>Glomerellaceae</taxon>
        <taxon>Colletotrichum</taxon>
        <taxon>Colletotrichum orbiculare species complex</taxon>
    </lineage>
</organism>